<protein>
    <recommendedName>
        <fullName evidence="2">Ice-binding protein C-terminal domain-containing protein</fullName>
    </recommendedName>
</protein>
<dbReference type="Proteomes" id="UP000241193">
    <property type="component" value="Unassembled WGS sequence"/>
</dbReference>
<reference evidence="3 4" key="2">
    <citation type="submission" date="2018-04" db="EMBL/GenBank/DDBJ databases">
        <title>Thauera lacus sp. nov., isolated from an saline lake in Inner Mongolia, China.</title>
        <authorList>
            <person name="Liang Q.-Y."/>
        </authorList>
    </citation>
    <scope>NUCLEOTIDE SEQUENCE [LARGE SCALE GENOMIC DNA]</scope>
    <source>
        <strain evidence="3 4">D20</strain>
    </source>
</reference>
<dbReference type="InterPro" id="IPR013424">
    <property type="entry name" value="Ice-binding_C"/>
</dbReference>
<dbReference type="EMBL" id="PZKC01000001">
    <property type="protein sequence ID" value="PTD98132.1"/>
    <property type="molecule type" value="Genomic_DNA"/>
</dbReference>
<reference evidence="3 4" key="1">
    <citation type="submission" date="2018-03" db="EMBL/GenBank/DDBJ databases">
        <authorList>
            <person name="Keele B.F."/>
        </authorList>
    </citation>
    <scope>NUCLEOTIDE SEQUENCE [LARGE SCALE GENOMIC DNA]</scope>
    <source>
        <strain evidence="3 4">D20</strain>
    </source>
</reference>
<dbReference type="Pfam" id="PF07589">
    <property type="entry name" value="PEP-CTERM"/>
    <property type="match status" value="1"/>
</dbReference>
<dbReference type="NCBIfam" id="NF038126">
    <property type="entry name" value="PEP_CTERM_FxDxF"/>
    <property type="match status" value="1"/>
</dbReference>
<sequence length="173" mass="18007">MTFKKTLVALGIGLAMTGAANAATYDLGEFSGISVIASTVTTAKGAFSDTWNFSLAGDSFTVGAVFDLPSLLGLHYNISSLSAQLFSSSGALVVDFDDCFLSSKDFKFSLGTLVADSYSLLVSGNATGWAGGRYELKMTAKQIAAPVPEPQTLLMMLSGLGLLGAVARRRRLG</sequence>
<feature type="domain" description="Ice-binding protein C-terminal" evidence="2">
    <location>
        <begin position="146"/>
        <end position="171"/>
    </location>
</feature>
<organism evidence="3 4">
    <name type="scientific">Pseudothauera lacus</name>
    <dbReference type="NCBI Taxonomy" id="2136175"/>
    <lineage>
        <taxon>Bacteria</taxon>
        <taxon>Pseudomonadati</taxon>
        <taxon>Pseudomonadota</taxon>
        <taxon>Betaproteobacteria</taxon>
        <taxon>Rhodocyclales</taxon>
        <taxon>Zoogloeaceae</taxon>
        <taxon>Pseudothauera</taxon>
    </lineage>
</organism>
<accession>A0A2T4IK39</accession>
<dbReference type="RefSeq" id="WP_107491892.1">
    <property type="nucleotide sequence ID" value="NZ_PZKC01000001.1"/>
</dbReference>
<evidence type="ECO:0000259" key="2">
    <source>
        <dbReference type="Pfam" id="PF07589"/>
    </source>
</evidence>
<evidence type="ECO:0000313" key="3">
    <source>
        <dbReference type="EMBL" id="PTD98132.1"/>
    </source>
</evidence>
<evidence type="ECO:0000256" key="1">
    <source>
        <dbReference type="SAM" id="SignalP"/>
    </source>
</evidence>
<dbReference type="NCBIfam" id="TIGR02595">
    <property type="entry name" value="PEP_CTERM"/>
    <property type="match status" value="1"/>
</dbReference>
<keyword evidence="1" id="KW-0732">Signal</keyword>
<gene>
    <name evidence="3" type="ORF">C8261_01580</name>
</gene>
<name>A0A2T4IK39_9RHOO</name>
<comment type="caution">
    <text evidence="3">The sequence shown here is derived from an EMBL/GenBank/DDBJ whole genome shotgun (WGS) entry which is preliminary data.</text>
</comment>
<dbReference type="AlphaFoldDB" id="A0A2T4IK39"/>
<feature type="signal peptide" evidence="1">
    <location>
        <begin position="1"/>
        <end position="22"/>
    </location>
</feature>
<keyword evidence="4" id="KW-1185">Reference proteome</keyword>
<evidence type="ECO:0000313" key="4">
    <source>
        <dbReference type="Proteomes" id="UP000241193"/>
    </source>
</evidence>
<feature type="chain" id="PRO_5015666277" description="Ice-binding protein C-terminal domain-containing protein" evidence="1">
    <location>
        <begin position="23"/>
        <end position="173"/>
    </location>
</feature>
<proteinExistence type="predicted"/>